<evidence type="ECO:0000256" key="1">
    <source>
        <dbReference type="SAM" id="Phobius"/>
    </source>
</evidence>
<proteinExistence type="predicted"/>
<keyword evidence="1" id="KW-1133">Transmembrane helix</keyword>
<name>A0A1M5R8S4_9BACI</name>
<protein>
    <recommendedName>
        <fullName evidence="4">DUF4306 domain-containing protein</fullName>
    </recommendedName>
</protein>
<feature type="transmembrane region" description="Helical" evidence="1">
    <location>
        <begin position="5"/>
        <end position="24"/>
    </location>
</feature>
<dbReference type="EMBL" id="FQXD01000005">
    <property type="protein sequence ID" value="SHH22233.1"/>
    <property type="molecule type" value="Genomic_DNA"/>
</dbReference>
<dbReference type="AlphaFoldDB" id="A0A1M5R8S4"/>
<feature type="transmembrane region" description="Helical" evidence="1">
    <location>
        <begin position="67"/>
        <end position="87"/>
    </location>
</feature>
<dbReference type="RefSeq" id="WP_073006799.1">
    <property type="nucleotide sequence ID" value="NZ_FQXD01000005.1"/>
</dbReference>
<gene>
    <name evidence="2" type="ORF">SAMN05421807_10548</name>
</gene>
<dbReference type="OrthoDB" id="2843354at2"/>
<evidence type="ECO:0008006" key="4">
    <source>
        <dbReference type="Google" id="ProtNLM"/>
    </source>
</evidence>
<reference evidence="3" key="1">
    <citation type="submission" date="2016-11" db="EMBL/GenBank/DDBJ databases">
        <authorList>
            <person name="Varghese N."/>
            <person name="Submissions S."/>
        </authorList>
    </citation>
    <scope>NUCLEOTIDE SEQUENCE [LARGE SCALE GENOMIC DNA]</scope>
    <source>
        <strain evidence="3">CGMCC 1.6496</strain>
    </source>
</reference>
<dbReference type="InterPro" id="IPR025440">
    <property type="entry name" value="DUF4306"/>
</dbReference>
<sequence>MKKTVILFLIVLFISVYTCFLTYWSGSYVVLDPNWQEQTVLTPESVQDPRDIYVIDKWIYAFKMYPVRSITFLLSASGVIGFCTYFVRKVIRKRKNGNTLF</sequence>
<organism evidence="2 3">
    <name type="scientific">Virgibacillus chiguensis</name>
    <dbReference type="NCBI Taxonomy" id="411959"/>
    <lineage>
        <taxon>Bacteria</taxon>
        <taxon>Bacillati</taxon>
        <taxon>Bacillota</taxon>
        <taxon>Bacilli</taxon>
        <taxon>Bacillales</taxon>
        <taxon>Bacillaceae</taxon>
        <taxon>Virgibacillus</taxon>
    </lineage>
</organism>
<dbReference type="Proteomes" id="UP000184079">
    <property type="component" value="Unassembled WGS sequence"/>
</dbReference>
<evidence type="ECO:0000313" key="2">
    <source>
        <dbReference type="EMBL" id="SHH22233.1"/>
    </source>
</evidence>
<evidence type="ECO:0000313" key="3">
    <source>
        <dbReference type="Proteomes" id="UP000184079"/>
    </source>
</evidence>
<dbReference type="Pfam" id="PF14154">
    <property type="entry name" value="DUF4306"/>
    <property type="match status" value="1"/>
</dbReference>
<keyword evidence="1" id="KW-0812">Transmembrane</keyword>
<keyword evidence="1" id="KW-0472">Membrane</keyword>
<keyword evidence="3" id="KW-1185">Reference proteome</keyword>
<accession>A0A1M5R8S4</accession>